<feature type="signal peptide" evidence="1">
    <location>
        <begin position="1"/>
        <end position="22"/>
    </location>
</feature>
<dbReference type="InterPro" id="IPR003795">
    <property type="entry name" value="DUF192"/>
</dbReference>
<evidence type="ECO:0000256" key="1">
    <source>
        <dbReference type="SAM" id="SignalP"/>
    </source>
</evidence>
<accession>A0A410P7D5</accession>
<evidence type="ECO:0000313" key="2">
    <source>
        <dbReference type="EMBL" id="QAT18042.1"/>
    </source>
</evidence>
<name>A0A410P7D5_VELA1</name>
<dbReference type="Pfam" id="PF02643">
    <property type="entry name" value="DUF192"/>
    <property type="match status" value="1"/>
</dbReference>
<protein>
    <submittedName>
        <fullName evidence="2">Response regulator MprA</fullName>
    </submittedName>
</protein>
<dbReference type="PANTHER" id="PTHR37953">
    <property type="entry name" value="UPF0127 PROTEIN MJ1496"/>
    <property type="match status" value="1"/>
</dbReference>
<gene>
    <name evidence="2" type="ORF">BU251_06275</name>
</gene>
<keyword evidence="3" id="KW-1185">Reference proteome</keyword>
<keyword evidence="1" id="KW-0732">Signal</keyword>
<dbReference type="EMBL" id="CP019384">
    <property type="protein sequence ID" value="QAT18042.1"/>
    <property type="molecule type" value="Genomic_DNA"/>
</dbReference>
<dbReference type="AlphaFoldDB" id="A0A410P7D5"/>
<organism evidence="2 3">
    <name type="scientific">Velamenicoccus archaeovorus</name>
    <dbReference type="NCBI Taxonomy" id="1930593"/>
    <lineage>
        <taxon>Bacteria</taxon>
        <taxon>Pseudomonadati</taxon>
        <taxon>Candidatus Omnitrophota</taxon>
        <taxon>Candidatus Velamenicoccus</taxon>
    </lineage>
</organism>
<proteinExistence type="predicted"/>
<dbReference type="InterPro" id="IPR038695">
    <property type="entry name" value="Saro_0823-like_sf"/>
</dbReference>
<feature type="chain" id="PRO_5019448582" evidence="1">
    <location>
        <begin position="23"/>
        <end position="147"/>
    </location>
</feature>
<dbReference type="KEGG" id="vai:BU251_06275"/>
<dbReference type="PANTHER" id="PTHR37953:SF1">
    <property type="entry name" value="UPF0127 PROTEIN MJ1496"/>
    <property type="match status" value="1"/>
</dbReference>
<reference evidence="2 3" key="1">
    <citation type="submission" date="2017-01" db="EMBL/GenBank/DDBJ databases">
        <title>First insights into the biology of 'candidatus Vampirococcus archaeovorus'.</title>
        <authorList>
            <person name="Kizina J."/>
            <person name="Jordan S."/>
            <person name="Stueber K."/>
            <person name="Reinhardt R."/>
            <person name="Harder J."/>
        </authorList>
    </citation>
    <scope>NUCLEOTIDE SEQUENCE [LARGE SCALE GENOMIC DNA]</scope>
    <source>
        <strain evidence="2 3">LiM</strain>
    </source>
</reference>
<evidence type="ECO:0000313" key="3">
    <source>
        <dbReference type="Proteomes" id="UP000287243"/>
    </source>
</evidence>
<dbReference type="Gene3D" id="2.60.120.1140">
    <property type="entry name" value="Protein of unknown function DUF192"/>
    <property type="match status" value="1"/>
</dbReference>
<sequence length="147" mass="16520">MKRRLLWALIGFLAVCSLVLFAAQRQASPQVCFGPSVCLRVEVADTDAARQKGLMYRRFLPQDRGMLFVFSQEGIWGFWMKNTRIPLDVIWMDSSGRIVDMARNVEPSGPGQPPVFSNSRPARYVLEANAGFADRNKIAVGDQAEIR</sequence>
<dbReference type="Proteomes" id="UP000287243">
    <property type="component" value="Chromosome"/>
</dbReference>